<evidence type="ECO:0000256" key="6">
    <source>
        <dbReference type="SAM" id="Phobius"/>
    </source>
</evidence>
<sequence length="347" mass="39018">MAFFNYKQRNNIVLIILIILGGGILYSLRYIAGTLLSTVVMYTIFRPVYLHINQKWQWRKAAASISVIIISFIIIILPIITLCLMVMHKVNEFRQDPLRVQYLVKRLDAFFYKTFNQRNLVDNALDRASGYASDLFPSILGGAGSLLLGISVMYFLLYFMFRHYQKFEAGLIRFSPFREQNALKFADEMKNTTYSNVLGQGLIATVQGALVSLGFFIFDIPDALFWGVISTFLSFLPLIGAALVFVPAGILALANGDETAGWGILIWGFVLVTNIDNVIRFLIAKRVGNIHPIITIIGVVVGIPAFGIMGLVYGPLLLSYFILTVRIYETSKLATERLEQIRSAEEE</sequence>
<reference evidence="8" key="1">
    <citation type="journal article" date="2019" name="Int. J. Syst. Evol. Microbiol.">
        <title>The Global Catalogue of Microorganisms (GCM) 10K type strain sequencing project: providing services to taxonomists for standard genome sequencing and annotation.</title>
        <authorList>
            <consortium name="The Broad Institute Genomics Platform"/>
            <consortium name="The Broad Institute Genome Sequencing Center for Infectious Disease"/>
            <person name="Wu L."/>
            <person name="Ma J."/>
        </authorList>
    </citation>
    <scope>NUCLEOTIDE SEQUENCE [LARGE SCALE GENOMIC DNA]</scope>
    <source>
        <strain evidence="8">KCTC 42217</strain>
    </source>
</reference>
<comment type="subcellular location">
    <subcellularLocation>
        <location evidence="1">Membrane</location>
        <topology evidence="1">Multi-pass membrane protein</topology>
    </subcellularLocation>
</comment>
<comment type="similarity">
    <text evidence="2">Belongs to the autoinducer-2 exporter (AI-2E) (TC 2.A.86) family.</text>
</comment>
<name>A0ABW4ZHQ8_9SPHI</name>
<keyword evidence="4 6" id="KW-1133">Transmembrane helix</keyword>
<dbReference type="Pfam" id="PF01594">
    <property type="entry name" value="AI-2E_transport"/>
    <property type="match status" value="1"/>
</dbReference>
<gene>
    <name evidence="7" type="ORF">ACFSJU_04185</name>
</gene>
<keyword evidence="3 6" id="KW-0812">Transmembrane</keyword>
<dbReference type="InterPro" id="IPR002549">
    <property type="entry name" value="AI-2E-like"/>
</dbReference>
<evidence type="ECO:0000313" key="8">
    <source>
        <dbReference type="Proteomes" id="UP001597387"/>
    </source>
</evidence>
<organism evidence="7 8">
    <name type="scientific">Paradesertivirga mongoliensis</name>
    <dbReference type="NCBI Taxonomy" id="2100740"/>
    <lineage>
        <taxon>Bacteria</taxon>
        <taxon>Pseudomonadati</taxon>
        <taxon>Bacteroidota</taxon>
        <taxon>Sphingobacteriia</taxon>
        <taxon>Sphingobacteriales</taxon>
        <taxon>Sphingobacteriaceae</taxon>
        <taxon>Paradesertivirga</taxon>
    </lineage>
</organism>
<feature type="transmembrane region" description="Helical" evidence="6">
    <location>
        <begin position="12"/>
        <end position="28"/>
    </location>
</feature>
<accession>A0ABW4ZHQ8</accession>
<evidence type="ECO:0000313" key="7">
    <source>
        <dbReference type="EMBL" id="MFD2161578.1"/>
    </source>
</evidence>
<feature type="transmembrane region" description="Helical" evidence="6">
    <location>
        <begin position="139"/>
        <end position="161"/>
    </location>
</feature>
<dbReference type="RefSeq" id="WP_255898988.1">
    <property type="nucleotide sequence ID" value="NZ_JAFMZO010000001.1"/>
</dbReference>
<feature type="transmembrane region" description="Helical" evidence="6">
    <location>
        <begin position="290"/>
        <end position="323"/>
    </location>
</feature>
<feature type="transmembrane region" description="Helical" evidence="6">
    <location>
        <begin position="197"/>
        <end position="218"/>
    </location>
</feature>
<dbReference type="PANTHER" id="PTHR21716:SF4">
    <property type="entry name" value="TRANSMEMBRANE PROTEIN 245"/>
    <property type="match status" value="1"/>
</dbReference>
<keyword evidence="5 6" id="KW-0472">Membrane</keyword>
<evidence type="ECO:0000256" key="5">
    <source>
        <dbReference type="ARBA" id="ARBA00023136"/>
    </source>
</evidence>
<feature type="transmembrane region" description="Helical" evidence="6">
    <location>
        <begin position="224"/>
        <end position="252"/>
    </location>
</feature>
<dbReference type="Proteomes" id="UP001597387">
    <property type="component" value="Unassembled WGS sequence"/>
</dbReference>
<keyword evidence="8" id="KW-1185">Reference proteome</keyword>
<evidence type="ECO:0000256" key="4">
    <source>
        <dbReference type="ARBA" id="ARBA00022989"/>
    </source>
</evidence>
<feature type="transmembrane region" description="Helical" evidence="6">
    <location>
        <begin position="34"/>
        <end position="52"/>
    </location>
</feature>
<dbReference type="EMBL" id="JBHUHZ010000001">
    <property type="protein sequence ID" value="MFD2161578.1"/>
    <property type="molecule type" value="Genomic_DNA"/>
</dbReference>
<comment type="caution">
    <text evidence="7">The sequence shown here is derived from an EMBL/GenBank/DDBJ whole genome shotgun (WGS) entry which is preliminary data.</text>
</comment>
<evidence type="ECO:0000256" key="1">
    <source>
        <dbReference type="ARBA" id="ARBA00004141"/>
    </source>
</evidence>
<feature type="transmembrane region" description="Helical" evidence="6">
    <location>
        <begin position="64"/>
        <end position="87"/>
    </location>
</feature>
<feature type="transmembrane region" description="Helical" evidence="6">
    <location>
        <begin position="264"/>
        <end position="284"/>
    </location>
</feature>
<proteinExistence type="inferred from homology"/>
<evidence type="ECO:0000256" key="2">
    <source>
        <dbReference type="ARBA" id="ARBA00009773"/>
    </source>
</evidence>
<evidence type="ECO:0000256" key="3">
    <source>
        <dbReference type="ARBA" id="ARBA00022692"/>
    </source>
</evidence>
<protein>
    <submittedName>
        <fullName evidence="7">AI-2E family transporter</fullName>
    </submittedName>
</protein>
<dbReference type="PANTHER" id="PTHR21716">
    <property type="entry name" value="TRANSMEMBRANE PROTEIN"/>
    <property type="match status" value="1"/>
</dbReference>